<dbReference type="Proteomes" id="UP000593765">
    <property type="component" value="Chromosome"/>
</dbReference>
<dbReference type="CDD" id="cd07304">
    <property type="entry name" value="Chorismate_synthase"/>
    <property type="match status" value="1"/>
</dbReference>
<evidence type="ECO:0000256" key="3">
    <source>
        <dbReference type="ARBA" id="ARBA00013036"/>
    </source>
</evidence>
<reference evidence="13 14" key="1">
    <citation type="submission" date="2020-10" db="EMBL/GenBank/DDBJ databases">
        <title>Wide distribution of Phycisphaera-like planctomycetes from WD2101 soil group in peatlands and genome analysis of the first cultivated representative.</title>
        <authorList>
            <person name="Dedysh S.N."/>
            <person name="Beletsky A.V."/>
            <person name="Ivanova A."/>
            <person name="Kulichevskaya I.S."/>
            <person name="Suzina N.E."/>
            <person name="Philippov D.A."/>
            <person name="Rakitin A.L."/>
            <person name="Mardanov A.V."/>
            <person name="Ravin N.V."/>
        </authorList>
    </citation>
    <scope>NUCLEOTIDE SEQUENCE [LARGE SCALE GENOMIC DNA]</scope>
    <source>
        <strain evidence="13 14">M1803</strain>
    </source>
</reference>
<dbReference type="NCBIfam" id="TIGR00033">
    <property type="entry name" value="aroC"/>
    <property type="match status" value="1"/>
</dbReference>
<dbReference type="EMBL" id="CP063458">
    <property type="protein sequence ID" value="QOV90074.1"/>
    <property type="molecule type" value="Genomic_DNA"/>
</dbReference>
<sequence length="393" mass="42378">MSTLSYRTAGESHGKALLTLVEGLPAGVPLDSAFIDNELRRRQGGYGRGGRQKIETDRAEFLTGVRLGKSIGAPIMMLIPNKDSRLDDLKATPPLHRPRPGHADLAGSIKWLTTDCRETLERASARETAARVAAGGLARCFLRAFGIEVFGFVRTVGEATAKVDVTEDNWRDLVAKRDASEVYCPDPEADAAMREFINQQKMAKDTAGGVVETHVFGCPVGIGSCMTWDGRLDGRIAAAVMGIQAFKGVEIGLGFETARRPGSQVHDEIFYDKTKRDTPGLGFARGSNNAGGLEGGMTNGMPVVVRGAMKPISTLGKPLRSIDLNTREPSEAGWERSDISAISAASCVMENVIAFEIARAMLEKFGGDSLAETKQNYDMFLRAARELPVSRDA</sequence>
<dbReference type="InterPro" id="IPR020541">
    <property type="entry name" value="Chorismate_synthase_CS"/>
</dbReference>
<dbReference type="NCBIfam" id="NF003793">
    <property type="entry name" value="PRK05382.1"/>
    <property type="match status" value="1"/>
</dbReference>
<dbReference type="PROSITE" id="PS00787">
    <property type="entry name" value="CHORISMATE_SYNTHASE_1"/>
    <property type="match status" value="1"/>
</dbReference>
<dbReference type="AlphaFoldDB" id="A0A7M2WXJ6"/>
<evidence type="ECO:0000256" key="2">
    <source>
        <dbReference type="ARBA" id="ARBA00008014"/>
    </source>
</evidence>
<evidence type="ECO:0000313" key="14">
    <source>
        <dbReference type="Proteomes" id="UP000593765"/>
    </source>
</evidence>
<keyword evidence="10 11" id="KW-0456">Lyase</keyword>
<comment type="pathway">
    <text evidence="1 11 12">Metabolic intermediate biosynthesis; chorismate biosynthesis; chorismate from D-erythrose 4-phosphate and phosphoenolpyruvate: step 7/7.</text>
</comment>
<organism evidence="13 14">
    <name type="scientific">Humisphaera borealis</name>
    <dbReference type="NCBI Taxonomy" id="2807512"/>
    <lineage>
        <taxon>Bacteria</taxon>
        <taxon>Pseudomonadati</taxon>
        <taxon>Planctomycetota</taxon>
        <taxon>Phycisphaerae</taxon>
        <taxon>Tepidisphaerales</taxon>
        <taxon>Tepidisphaeraceae</taxon>
        <taxon>Humisphaera</taxon>
    </lineage>
</organism>
<keyword evidence="7 11" id="KW-0274">FAD</keyword>
<dbReference type="RefSeq" id="WP_241179955.1">
    <property type="nucleotide sequence ID" value="NZ_CP063458.1"/>
</dbReference>
<gene>
    <name evidence="11 13" type="primary">aroC</name>
    <name evidence="13" type="ORF">IPV69_01490</name>
</gene>
<dbReference type="GO" id="GO:0010181">
    <property type="term" value="F:FMN binding"/>
    <property type="evidence" value="ECO:0007669"/>
    <property type="project" value="TreeGrafter"/>
</dbReference>
<dbReference type="PANTHER" id="PTHR21085:SF0">
    <property type="entry name" value="CHORISMATE SYNTHASE"/>
    <property type="match status" value="1"/>
</dbReference>
<dbReference type="HAMAP" id="MF_00300">
    <property type="entry name" value="Chorismate_synth"/>
    <property type="match status" value="1"/>
</dbReference>
<dbReference type="GO" id="GO:0009423">
    <property type="term" value="P:chorismate biosynthetic process"/>
    <property type="evidence" value="ECO:0007669"/>
    <property type="project" value="UniProtKB-UniRule"/>
</dbReference>
<comment type="function">
    <text evidence="11">Catalyzes the anti-1,4-elimination of the C-3 phosphate and the C-6 proR hydrogen from 5-enolpyruvylshikimate-3-phosphate (EPSP) to yield chorismate, which is the branch point compound that serves as the starting substrate for the three terminal pathways of aromatic amino acid biosynthesis. This reaction introduces a second double bond into the aromatic ring system.</text>
</comment>
<dbReference type="GO" id="GO:0004107">
    <property type="term" value="F:chorismate synthase activity"/>
    <property type="evidence" value="ECO:0007669"/>
    <property type="project" value="UniProtKB-UniRule"/>
</dbReference>
<feature type="binding site" evidence="11">
    <location>
        <begin position="244"/>
        <end position="245"/>
    </location>
    <ligand>
        <name>FMN</name>
        <dbReference type="ChEBI" id="CHEBI:58210"/>
    </ligand>
</feature>
<keyword evidence="6 11" id="KW-0288">FMN</keyword>
<keyword evidence="5 11" id="KW-0285">Flavoprotein</keyword>
<keyword evidence="4 11" id="KW-0028">Amino-acid biosynthesis</keyword>
<evidence type="ECO:0000256" key="7">
    <source>
        <dbReference type="ARBA" id="ARBA00022827"/>
    </source>
</evidence>
<comment type="subunit">
    <text evidence="11">Homotetramer.</text>
</comment>
<dbReference type="PIRSF" id="PIRSF001456">
    <property type="entry name" value="Chorismate_synth"/>
    <property type="match status" value="1"/>
</dbReference>
<evidence type="ECO:0000256" key="9">
    <source>
        <dbReference type="ARBA" id="ARBA00023141"/>
    </source>
</evidence>
<accession>A0A7M2WXJ6</accession>
<dbReference type="InterPro" id="IPR000453">
    <property type="entry name" value="Chorismate_synth"/>
</dbReference>
<feature type="binding site" evidence="11">
    <location>
        <position position="336"/>
    </location>
    <ligand>
        <name>FMN</name>
        <dbReference type="ChEBI" id="CHEBI:58210"/>
    </ligand>
</feature>
<comment type="catalytic activity">
    <reaction evidence="11 12">
        <text>5-O-(1-carboxyvinyl)-3-phosphoshikimate = chorismate + phosphate</text>
        <dbReference type="Rhea" id="RHEA:21020"/>
        <dbReference type="ChEBI" id="CHEBI:29748"/>
        <dbReference type="ChEBI" id="CHEBI:43474"/>
        <dbReference type="ChEBI" id="CHEBI:57701"/>
        <dbReference type="EC" id="4.2.3.5"/>
    </reaction>
</comment>
<evidence type="ECO:0000256" key="10">
    <source>
        <dbReference type="ARBA" id="ARBA00023239"/>
    </source>
</evidence>
<dbReference type="GO" id="GO:0005829">
    <property type="term" value="C:cytosol"/>
    <property type="evidence" value="ECO:0007669"/>
    <property type="project" value="TreeGrafter"/>
</dbReference>
<dbReference type="SUPFAM" id="SSF103263">
    <property type="entry name" value="Chorismate synthase, AroC"/>
    <property type="match status" value="1"/>
</dbReference>
<dbReference type="GO" id="GO:0008652">
    <property type="term" value="P:amino acid biosynthetic process"/>
    <property type="evidence" value="ECO:0007669"/>
    <property type="project" value="UniProtKB-KW"/>
</dbReference>
<protein>
    <recommendedName>
        <fullName evidence="3 11">Chorismate synthase</fullName>
        <shortName evidence="11">CS</shortName>
        <ecNumber evidence="3 11">4.2.3.5</ecNumber>
    </recommendedName>
    <alternativeName>
        <fullName evidence="11">5-enolpyruvylshikimate-3-phosphate phospholyase</fullName>
    </alternativeName>
</protein>
<evidence type="ECO:0000256" key="5">
    <source>
        <dbReference type="ARBA" id="ARBA00022630"/>
    </source>
</evidence>
<keyword evidence="8 11" id="KW-0521">NADP</keyword>
<proteinExistence type="inferred from homology"/>
<keyword evidence="9 11" id="KW-0057">Aromatic amino acid biosynthesis</keyword>
<dbReference type="PANTHER" id="PTHR21085">
    <property type="entry name" value="CHORISMATE SYNTHASE"/>
    <property type="match status" value="1"/>
</dbReference>
<evidence type="ECO:0000256" key="12">
    <source>
        <dbReference type="RuleBase" id="RU000605"/>
    </source>
</evidence>
<feature type="binding site" evidence="11">
    <location>
        <position position="295"/>
    </location>
    <ligand>
        <name>FMN</name>
        <dbReference type="ChEBI" id="CHEBI:58210"/>
    </ligand>
</feature>
<dbReference type="InterPro" id="IPR035904">
    <property type="entry name" value="Chorismate_synth_AroC_sf"/>
</dbReference>
<dbReference type="GO" id="GO:0009073">
    <property type="term" value="P:aromatic amino acid family biosynthetic process"/>
    <property type="evidence" value="ECO:0007669"/>
    <property type="project" value="UniProtKB-KW"/>
</dbReference>
<name>A0A7M2WXJ6_9BACT</name>
<dbReference type="FunFam" id="3.60.150.10:FF:000002">
    <property type="entry name" value="Chorismate synthase"/>
    <property type="match status" value="1"/>
</dbReference>
<keyword evidence="14" id="KW-1185">Reference proteome</keyword>
<evidence type="ECO:0000256" key="4">
    <source>
        <dbReference type="ARBA" id="ARBA00022605"/>
    </source>
</evidence>
<comment type="cofactor">
    <cofactor evidence="11 12">
        <name>FMNH2</name>
        <dbReference type="ChEBI" id="CHEBI:57618"/>
    </cofactor>
    <text evidence="11 12">Reduced FMN (FMNH(2)).</text>
</comment>
<evidence type="ECO:0000256" key="1">
    <source>
        <dbReference type="ARBA" id="ARBA00005044"/>
    </source>
</evidence>
<dbReference type="KEGG" id="hbs:IPV69_01490"/>
<evidence type="ECO:0000256" key="8">
    <source>
        <dbReference type="ARBA" id="ARBA00022857"/>
    </source>
</evidence>
<feature type="binding site" evidence="11">
    <location>
        <begin position="310"/>
        <end position="314"/>
    </location>
    <ligand>
        <name>FMN</name>
        <dbReference type="ChEBI" id="CHEBI:58210"/>
    </ligand>
</feature>
<feature type="binding site" evidence="11">
    <location>
        <position position="42"/>
    </location>
    <ligand>
        <name>NADP(+)</name>
        <dbReference type="ChEBI" id="CHEBI:58349"/>
    </ligand>
</feature>
<evidence type="ECO:0000256" key="11">
    <source>
        <dbReference type="HAMAP-Rule" id="MF_00300"/>
    </source>
</evidence>
<comment type="similarity">
    <text evidence="2 11 12">Belongs to the chorismate synthase family.</text>
</comment>
<dbReference type="Gene3D" id="3.60.150.10">
    <property type="entry name" value="Chorismate synthase AroC"/>
    <property type="match status" value="1"/>
</dbReference>
<dbReference type="UniPathway" id="UPA00053">
    <property type="reaction ID" value="UER00090"/>
</dbReference>
<evidence type="ECO:0000256" key="6">
    <source>
        <dbReference type="ARBA" id="ARBA00022643"/>
    </source>
</evidence>
<evidence type="ECO:0000313" key="13">
    <source>
        <dbReference type="EMBL" id="QOV90074.1"/>
    </source>
</evidence>
<dbReference type="EC" id="4.2.3.5" evidence="3 11"/>
<feature type="binding site" evidence="11">
    <location>
        <begin position="122"/>
        <end position="124"/>
    </location>
    <ligand>
        <name>FMN</name>
        <dbReference type="ChEBI" id="CHEBI:58210"/>
    </ligand>
</feature>
<feature type="binding site" evidence="11">
    <location>
        <position position="48"/>
    </location>
    <ligand>
        <name>NADP(+)</name>
        <dbReference type="ChEBI" id="CHEBI:58349"/>
    </ligand>
</feature>
<dbReference type="Pfam" id="PF01264">
    <property type="entry name" value="Chorismate_synt"/>
    <property type="match status" value="1"/>
</dbReference>